<keyword evidence="2" id="KW-1185">Reference proteome</keyword>
<organism evidence="1 2">
    <name type="scientific">Phocoenobacter uteri</name>
    <dbReference type="NCBI Taxonomy" id="146806"/>
    <lineage>
        <taxon>Bacteria</taxon>
        <taxon>Pseudomonadati</taxon>
        <taxon>Pseudomonadota</taxon>
        <taxon>Gammaproteobacteria</taxon>
        <taxon>Pasteurellales</taxon>
        <taxon>Pasteurellaceae</taxon>
        <taxon>Phocoenobacter</taxon>
    </lineage>
</organism>
<dbReference type="InterPro" id="IPR010260">
    <property type="entry name" value="AlpA"/>
</dbReference>
<proteinExistence type="predicted"/>
<dbReference type="Pfam" id="PF05930">
    <property type="entry name" value="Phage_AlpA"/>
    <property type="match status" value="1"/>
</dbReference>
<sequence>MTQPEHNKLQLFTAEELAKPPFSIASRSTIWRWVKVGAFPKPIKCGRFRKWLLYDIEQWLLEQRKQALQGE</sequence>
<protein>
    <submittedName>
        <fullName evidence="1">Predicted transcriptional regulator</fullName>
    </submittedName>
</protein>
<dbReference type="AlphaFoldDB" id="A0A379CAE7"/>
<dbReference type="EMBL" id="UGTA01000001">
    <property type="protein sequence ID" value="SUB59280.1"/>
    <property type="molecule type" value="Genomic_DNA"/>
</dbReference>
<dbReference type="Proteomes" id="UP000255417">
    <property type="component" value="Unassembled WGS sequence"/>
</dbReference>
<reference evidence="1 2" key="1">
    <citation type="submission" date="2018-06" db="EMBL/GenBank/DDBJ databases">
        <authorList>
            <consortium name="Pathogen Informatics"/>
            <person name="Doyle S."/>
        </authorList>
    </citation>
    <scope>NUCLEOTIDE SEQUENCE [LARGE SCALE GENOMIC DNA]</scope>
    <source>
        <strain evidence="1 2">NCTC12872</strain>
    </source>
</reference>
<gene>
    <name evidence="1" type="ORF">NCTC12872_01263</name>
</gene>
<dbReference type="Gene3D" id="1.10.238.160">
    <property type="match status" value="1"/>
</dbReference>
<evidence type="ECO:0000313" key="2">
    <source>
        <dbReference type="Proteomes" id="UP000255417"/>
    </source>
</evidence>
<name>A0A379CAE7_9PAST</name>
<accession>A0A379CAE7</accession>
<dbReference type="InterPro" id="IPR009061">
    <property type="entry name" value="DNA-bd_dom_put_sf"/>
</dbReference>
<dbReference type="OrthoDB" id="5986966at2"/>
<dbReference type="SUPFAM" id="SSF46955">
    <property type="entry name" value="Putative DNA-binding domain"/>
    <property type="match status" value="1"/>
</dbReference>
<evidence type="ECO:0000313" key="1">
    <source>
        <dbReference type="EMBL" id="SUB59280.1"/>
    </source>
</evidence>
<dbReference type="RefSeq" id="WP_115315765.1">
    <property type="nucleotide sequence ID" value="NZ_LWIF01000001.1"/>
</dbReference>